<gene>
    <name evidence="2" type="ORF">EFW17_09435</name>
</gene>
<organism evidence="2 3">
    <name type="scientific">Halostreptopolyspora alba</name>
    <dbReference type="NCBI Taxonomy" id="2487137"/>
    <lineage>
        <taxon>Bacteria</taxon>
        <taxon>Bacillati</taxon>
        <taxon>Actinomycetota</taxon>
        <taxon>Actinomycetes</taxon>
        <taxon>Streptosporangiales</taxon>
        <taxon>Nocardiopsidaceae</taxon>
        <taxon>Halostreptopolyspora</taxon>
    </lineage>
</organism>
<sequence length="92" mass="9235">MFDDLLEWVKGLLGGATEDVTQGVSNTVEGSFPDVAEEAGSYGQDVAGEAAGGVAETAAEAQEGVNDVGGVMEDPGGAATDYADEQLPGNQK</sequence>
<dbReference type="Proteomes" id="UP000269198">
    <property type="component" value="Unassembled WGS sequence"/>
</dbReference>
<reference evidence="2 3" key="1">
    <citation type="submission" date="2018-11" db="EMBL/GenBank/DDBJ databases">
        <title>The genome draft of YIM 96095.</title>
        <authorList>
            <person name="Tang S.-K."/>
            <person name="Chunyu W.-X."/>
            <person name="Feng Y.-Z."/>
        </authorList>
    </citation>
    <scope>NUCLEOTIDE SEQUENCE [LARGE SCALE GENOMIC DNA]</scope>
    <source>
        <strain evidence="2 3">YIM 96095</strain>
    </source>
</reference>
<dbReference type="AlphaFoldDB" id="A0A3N0EBW1"/>
<accession>A0A3N0EBW1</accession>
<evidence type="ECO:0000256" key="1">
    <source>
        <dbReference type="SAM" id="MobiDB-lite"/>
    </source>
</evidence>
<evidence type="ECO:0000313" key="2">
    <source>
        <dbReference type="EMBL" id="RNL85294.1"/>
    </source>
</evidence>
<keyword evidence="3" id="KW-1185">Reference proteome</keyword>
<dbReference type="EMBL" id="RJMB01000007">
    <property type="protein sequence ID" value="RNL85294.1"/>
    <property type="molecule type" value="Genomic_DNA"/>
</dbReference>
<comment type="caution">
    <text evidence="2">The sequence shown here is derived from an EMBL/GenBank/DDBJ whole genome shotgun (WGS) entry which is preliminary data.</text>
</comment>
<proteinExistence type="predicted"/>
<feature type="region of interest" description="Disordered" evidence="1">
    <location>
        <begin position="65"/>
        <end position="92"/>
    </location>
</feature>
<evidence type="ECO:0008006" key="4">
    <source>
        <dbReference type="Google" id="ProtNLM"/>
    </source>
</evidence>
<evidence type="ECO:0000313" key="3">
    <source>
        <dbReference type="Proteomes" id="UP000269198"/>
    </source>
</evidence>
<name>A0A3N0EBW1_9ACTN</name>
<protein>
    <recommendedName>
        <fullName evidence="4">Antitoxin</fullName>
    </recommendedName>
</protein>